<dbReference type="Gene3D" id="1.10.10.10">
    <property type="entry name" value="Winged helix-like DNA-binding domain superfamily/Winged helix DNA-binding domain"/>
    <property type="match status" value="1"/>
</dbReference>
<sequence length="101" mass="11127">MTKRTRRNHSGSFKAKVAVAALRGDKTLTELAEQYQVHPTQVTEWKRQLLERAADLFDGAGNKAENEPDLKVLHAKIGQQALEIDFLGSALTKAGLLSAKK</sequence>
<evidence type="ECO:0000313" key="2">
    <source>
        <dbReference type="Proteomes" id="UP001158049"/>
    </source>
</evidence>
<evidence type="ECO:0000313" key="1">
    <source>
        <dbReference type="EMBL" id="SMP81702.1"/>
    </source>
</evidence>
<accession>A0ABY1QXN6</accession>
<dbReference type="SUPFAM" id="SSF48295">
    <property type="entry name" value="TrpR-like"/>
    <property type="match status" value="1"/>
</dbReference>
<dbReference type="EMBL" id="FXUL01000047">
    <property type="protein sequence ID" value="SMP81702.1"/>
    <property type="molecule type" value="Genomic_DNA"/>
</dbReference>
<organism evidence="1 2">
    <name type="scientific">Noviherbaspirillum suwonense</name>
    <dbReference type="NCBI Taxonomy" id="1224511"/>
    <lineage>
        <taxon>Bacteria</taxon>
        <taxon>Pseudomonadati</taxon>
        <taxon>Pseudomonadota</taxon>
        <taxon>Betaproteobacteria</taxon>
        <taxon>Burkholderiales</taxon>
        <taxon>Oxalobacteraceae</taxon>
        <taxon>Noviherbaspirillum</taxon>
    </lineage>
</organism>
<dbReference type="Proteomes" id="UP001158049">
    <property type="component" value="Unassembled WGS sequence"/>
</dbReference>
<name>A0ABY1QXN6_9BURK</name>
<dbReference type="InterPro" id="IPR036388">
    <property type="entry name" value="WH-like_DNA-bd_sf"/>
</dbReference>
<dbReference type="InterPro" id="IPR010921">
    <property type="entry name" value="Trp_repressor/repl_initiator"/>
</dbReference>
<gene>
    <name evidence="1" type="ORF">SAMN06295970_14710</name>
</gene>
<proteinExistence type="predicted"/>
<keyword evidence="2" id="KW-1185">Reference proteome</keyword>
<protein>
    <submittedName>
        <fullName evidence="1">Helix-turn-helix domain-containing protein</fullName>
    </submittedName>
</protein>
<reference evidence="1 2" key="1">
    <citation type="submission" date="2017-05" db="EMBL/GenBank/DDBJ databases">
        <authorList>
            <person name="Varghese N."/>
            <person name="Submissions S."/>
        </authorList>
    </citation>
    <scope>NUCLEOTIDE SEQUENCE [LARGE SCALE GENOMIC DNA]</scope>
    <source>
        <strain evidence="1 2">DSM 26001</strain>
    </source>
</reference>
<comment type="caution">
    <text evidence="1">The sequence shown here is derived from an EMBL/GenBank/DDBJ whole genome shotgun (WGS) entry which is preliminary data.</text>
</comment>